<reference evidence="1" key="2">
    <citation type="submission" date="2020-09" db="EMBL/GenBank/DDBJ databases">
        <authorList>
            <person name="Sun Q."/>
            <person name="Ohkuma M."/>
        </authorList>
    </citation>
    <scope>NUCLEOTIDE SEQUENCE</scope>
    <source>
        <strain evidence="1">JCM 3035</strain>
    </source>
</reference>
<dbReference type="InterPro" id="IPR053191">
    <property type="entry name" value="DcsG_Biosynth_Enzyme"/>
</dbReference>
<protein>
    <recommendedName>
        <fullName evidence="3">ATP-grasp domain-containing protein</fullName>
    </recommendedName>
</protein>
<dbReference type="Proteomes" id="UP000637788">
    <property type="component" value="Unassembled WGS sequence"/>
</dbReference>
<dbReference type="SUPFAM" id="SSF56059">
    <property type="entry name" value="Glutathione synthetase ATP-binding domain-like"/>
    <property type="match status" value="1"/>
</dbReference>
<accession>A0A917VTU9</accession>
<name>A0A917VTU9_9ACTN</name>
<evidence type="ECO:0000313" key="2">
    <source>
        <dbReference type="Proteomes" id="UP000637788"/>
    </source>
</evidence>
<dbReference type="AlphaFoldDB" id="A0A917VTU9"/>
<keyword evidence="2" id="KW-1185">Reference proteome</keyword>
<dbReference type="EMBL" id="BMPQ01000063">
    <property type="protein sequence ID" value="GGL17945.1"/>
    <property type="molecule type" value="Genomic_DNA"/>
</dbReference>
<gene>
    <name evidence="1" type="ORF">GCM10010094_93510</name>
</gene>
<proteinExistence type="predicted"/>
<organism evidence="1 2">
    <name type="scientific">Streptomyces flaveus</name>
    <dbReference type="NCBI Taxonomy" id="66370"/>
    <lineage>
        <taxon>Bacteria</taxon>
        <taxon>Bacillati</taxon>
        <taxon>Actinomycetota</taxon>
        <taxon>Actinomycetes</taxon>
        <taxon>Kitasatosporales</taxon>
        <taxon>Streptomycetaceae</taxon>
        <taxon>Streptomyces</taxon>
        <taxon>Streptomyces aurantiacus group</taxon>
    </lineage>
</organism>
<reference evidence="1" key="1">
    <citation type="journal article" date="2014" name="Int. J. Syst. Evol. Microbiol.">
        <title>Complete genome sequence of Corynebacterium casei LMG S-19264T (=DSM 44701T), isolated from a smear-ripened cheese.</title>
        <authorList>
            <consortium name="US DOE Joint Genome Institute (JGI-PGF)"/>
            <person name="Walter F."/>
            <person name="Albersmeier A."/>
            <person name="Kalinowski J."/>
            <person name="Ruckert C."/>
        </authorList>
    </citation>
    <scope>NUCLEOTIDE SEQUENCE</scope>
    <source>
        <strain evidence="1">JCM 3035</strain>
    </source>
</reference>
<evidence type="ECO:0008006" key="3">
    <source>
        <dbReference type="Google" id="ProtNLM"/>
    </source>
</evidence>
<sequence length="328" mass="36728">MSSRARRARVVYLSMGTPHREYAGVAAALAERGVEAHLVHLDDADGMDWDGVELVNVRMCRGYHADPRFLERVTHLHDRLQNAPDGPIPMANNLGLIRDAVDKGRYLRRLAEEDGVGLIPTRWLPRGTDLRVADLMDEAGWDDMVIKPTVSAGSWRTIRVSRTGRSTSDSHYVMNGTEEDSAPYEEQMRALLTTRDLFAQRFLPAVLDDGELSLVFLGGRFSHAVRKTVGADGGWWAHERLGGVNFAVEPTDEEYAWGENIYQALERRYGPLWFGRVDGIRDAEGCMRLLECELAIPRLLLPEGQAFSRYADVIAQGLRERSLSHTGG</sequence>
<comment type="caution">
    <text evidence="1">The sequence shown here is derived from an EMBL/GenBank/DDBJ whole genome shotgun (WGS) entry which is preliminary data.</text>
</comment>
<evidence type="ECO:0000313" key="1">
    <source>
        <dbReference type="EMBL" id="GGL17945.1"/>
    </source>
</evidence>
<dbReference type="PANTHER" id="PTHR39217">
    <property type="match status" value="1"/>
</dbReference>
<dbReference type="PANTHER" id="PTHR39217:SF1">
    <property type="entry name" value="GLUTATHIONE SYNTHETASE"/>
    <property type="match status" value="1"/>
</dbReference>
<dbReference type="RefSeq" id="WP_213089438.1">
    <property type="nucleotide sequence ID" value="NZ_BMPQ01000063.1"/>
</dbReference>